<protein>
    <submittedName>
        <fullName evidence="1">Uncharacterized protein</fullName>
    </submittedName>
</protein>
<dbReference type="AlphaFoldDB" id="A0A174ZX64"/>
<reference evidence="1 2" key="1">
    <citation type="submission" date="2015-09" db="EMBL/GenBank/DDBJ databases">
        <authorList>
            <consortium name="Pathogen Informatics"/>
        </authorList>
    </citation>
    <scope>NUCLEOTIDE SEQUENCE [LARGE SCALE GENOMIC DNA]</scope>
    <source>
        <strain evidence="1 2">2789STDY5834928</strain>
    </source>
</reference>
<evidence type="ECO:0000313" key="2">
    <source>
        <dbReference type="Proteomes" id="UP000095662"/>
    </source>
</evidence>
<dbReference type="Proteomes" id="UP000095662">
    <property type="component" value="Unassembled WGS sequence"/>
</dbReference>
<evidence type="ECO:0000313" key="1">
    <source>
        <dbReference type="EMBL" id="CUQ88696.1"/>
    </source>
</evidence>
<dbReference type="EMBL" id="CZBY01000014">
    <property type="protein sequence ID" value="CUQ88696.1"/>
    <property type="molecule type" value="Genomic_DNA"/>
</dbReference>
<proteinExistence type="predicted"/>
<accession>A0A174ZX64</accession>
<name>A0A174ZX64_9FIRM</name>
<organism evidence="1 2">
    <name type="scientific">[Eubacterium] siraeum</name>
    <dbReference type="NCBI Taxonomy" id="39492"/>
    <lineage>
        <taxon>Bacteria</taxon>
        <taxon>Bacillati</taxon>
        <taxon>Bacillota</taxon>
        <taxon>Clostridia</taxon>
        <taxon>Eubacteriales</taxon>
        <taxon>Oscillospiraceae</taxon>
        <taxon>Oscillospiraceae incertae sedis</taxon>
    </lineage>
</organism>
<gene>
    <name evidence="1" type="ORF">ERS852540_01776</name>
</gene>
<sequence>MLIIKYGTTKIELLYVACFSFLFHKLLKYYHQFINNLDCKSKRSCYPSKMQVKECLQALIQKQRAMPVVSHIKAVYCPTKICAIFSER</sequence>